<reference evidence="1" key="1">
    <citation type="submission" date="2015-05" db="UniProtKB">
        <authorList>
            <consortium name="EnsemblMetazoa"/>
        </authorList>
    </citation>
    <scope>IDENTIFICATION</scope>
</reference>
<keyword evidence="2" id="KW-1185">Reference proteome</keyword>
<evidence type="ECO:0000313" key="1">
    <source>
        <dbReference type="EnsemblMetazoa" id="RPRC008748-PA"/>
    </source>
</evidence>
<protein>
    <submittedName>
        <fullName evidence="1">Uncharacterized protein</fullName>
    </submittedName>
</protein>
<dbReference type="InParanoid" id="T1HXH8"/>
<accession>T1HXH8</accession>
<proteinExistence type="predicted"/>
<dbReference type="EMBL" id="ACPB03012642">
    <property type="status" value="NOT_ANNOTATED_CDS"/>
    <property type="molecule type" value="Genomic_DNA"/>
</dbReference>
<dbReference type="HOGENOM" id="CLU_2457582_0_0_1"/>
<dbReference type="VEuPathDB" id="VectorBase:RPRC008748"/>
<organism evidence="1 2">
    <name type="scientific">Rhodnius prolixus</name>
    <name type="common">Triatomid bug</name>
    <dbReference type="NCBI Taxonomy" id="13249"/>
    <lineage>
        <taxon>Eukaryota</taxon>
        <taxon>Metazoa</taxon>
        <taxon>Ecdysozoa</taxon>
        <taxon>Arthropoda</taxon>
        <taxon>Hexapoda</taxon>
        <taxon>Insecta</taxon>
        <taxon>Pterygota</taxon>
        <taxon>Neoptera</taxon>
        <taxon>Paraneoptera</taxon>
        <taxon>Hemiptera</taxon>
        <taxon>Heteroptera</taxon>
        <taxon>Panheteroptera</taxon>
        <taxon>Cimicomorpha</taxon>
        <taxon>Reduviidae</taxon>
        <taxon>Triatominae</taxon>
        <taxon>Rhodnius</taxon>
    </lineage>
</organism>
<dbReference type="Proteomes" id="UP000015103">
    <property type="component" value="Unassembled WGS sequence"/>
</dbReference>
<sequence>MEITPAGGVVKEATSMQQSSVEEFEKDVGSMHVKQKSSNFASEESSKLLSESVSQVSSSVVTSSVVKKSSVSQSFSSTSSSTTESLTFD</sequence>
<dbReference type="EnsemblMetazoa" id="RPRC008748-RA">
    <property type="protein sequence ID" value="RPRC008748-PA"/>
    <property type="gene ID" value="RPRC008748"/>
</dbReference>
<dbReference type="AlphaFoldDB" id="T1HXH8"/>
<evidence type="ECO:0000313" key="2">
    <source>
        <dbReference type="Proteomes" id="UP000015103"/>
    </source>
</evidence>
<name>T1HXH8_RHOPR</name>